<reference evidence="4" key="2">
    <citation type="journal article" date="2025" name="Science">
        <title>Evolutionary adaptations of doublet microtubules in trypanosomatid parasites.</title>
        <authorList>
            <person name="Doran M.H."/>
            <person name="Niu Q."/>
            <person name="Zeng J."/>
            <person name="Beneke T."/>
            <person name="Smith J."/>
            <person name="Ren P."/>
            <person name="Fochler S."/>
            <person name="Coscia A."/>
            <person name="Hoog J.L."/>
            <person name="Meleppattu S."/>
            <person name="Lishko P.V."/>
            <person name="Wheeler R.J."/>
            <person name="Gluenz E."/>
            <person name="Zhang R."/>
            <person name="Brown A."/>
        </authorList>
    </citation>
    <scope>STRUCTURE BY ELECTRON MICROSCOPY (2.90 ANGSTROMS)</scope>
</reference>
<dbReference type="OrthoDB" id="444540at2759"/>
<dbReference type="PDB" id="9E78">
    <property type="method" value="EM"/>
    <property type="resolution" value="2.90 A"/>
    <property type="chains" value="3P/3Q=1-588"/>
</dbReference>
<feature type="region of interest" description="Disordered" evidence="1">
    <location>
        <begin position="562"/>
        <end position="588"/>
    </location>
</feature>
<dbReference type="Proteomes" id="UP000419144">
    <property type="component" value="Unassembled WGS sequence"/>
</dbReference>
<accession>A0A640KUS5</accession>
<evidence type="ECO:0000256" key="1">
    <source>
        <dbReference type="SAM" id="MobiDB-lite"/>
    </source>
</evidence>
<evidence type="ECO:0000313" key="2">
    <source>
        <dbReference type="EMBL" id="GET93393.1"/>
    </source>
</evidence>
<reference evidence="2" key="1">
    <citation type="submission" date="2019-11" db="EMBL/GenBank/DDBJ databases">
        <title>Leishmania tarentolae CDS.</title>
        <authorList>
            <person name="Goto Y."/>
            <person name="Yamagishi J."/>
        </authorList>
    </citation>
    <scope>NUCLEOTIDE SEQUENCE [LARGE SCALE GENOMIC DNA]</scope>
    <source>
        <strain evidence="2">Parrot Tar II</strain>
    </source>
</reference>
<dbReference type="InterPro" id="IPR055325">
    <property type="entry name" value="CF161"/>
</dbReference>
<dbReference type="PANTHER" id="PTHR24274:SF1">
    <property type="entry name" value="CILIA- AND FLAGELLA-ASSOCIATED PROTEIN 161"/>
    <property type="match status" value="1"/>
</dbReference>
<dbReference type="GO" id="GO:0060271">
    <property type="term" value="P:cilium assembly"/>
    <property type="evidence" value="ECO:0007669"/>
    <property type="project" value="TreeGrafter"/>
</dbReference>
<dbReference type="InterPro" id="IPR011992">
    <property type="entry name" value="EF-hand-dom_pair"/>
</dbReference>
<dbReference type="GO" id="GO:0031514">
    <property type="term" value="C:motile cilium"/>
    <property type="evidence" value="ECO:0007669"/>
    <property type="project" value="TreeGrafter"/>
</dbReference>
<comment type="caution">
    <text evidence="2">The sequence shown here is derived from an EMBL/GenBank/DDBJ whole genome shotgun (WGS) entry which is preliminary data.</text>
</comment>
<gene>
    <name evidence="2" type="ORF">LtaPh_3632000</name>
</gene>
<keyword evidence="4" id="KW-0002">3D-structure</keyword>
<proteinExistence type="evidence at protein level"/>
<dbReference type="EMDB" id="EMD-47661"/>
<feature type="compositionally biased region" description="Basic and acidic residues" evidence="1">
    <location>
        <begin position="567"/>
        <end position="588"/>
    </location>
</feature>
<sequence length="588" mass="64707">MAYSNVQQYSPGVLIGNWFEDIALREDQLKLYKNQRHVAMENPEKAATNAVARSILASQLEEPTTVVAVKGEDVRIGQPYSLVNDKTQSVLALDLMTDGGTSSQSQQYTLSGALVSGPQVRSTWTLLRCEDEHNHSYNRSSLDVLHYGQRVRIANENVSPEGFLYVQSSLSSGLHSSQAQYAVAALNTCADNVFVVSRAGTVRDDVHFGFPVKVGDGVVFLHSLTNLPLACNGERVATSYGMEYAITCGYTTDYCSRSRGAVVVKPENIFYFSGGDGSDPALMKSRMSIKHLSRSSTALKMTAGTGVTVLLERIRQGALAIGGRIGFRSLSIALGVACNEQRQRRFLDSNGLRKAIARLGVLLSPIEVDVLMKRFDTTGNNVVCAQDFLAELRGTMPLVRMQAVIYAYQQLSIEGRGSVEFKDMRSLFCLNAAIIPDVVDGVIQREEAVLDFESCWPGRVGCKIGTVTLDEFVEYYTDLSPAEESDERFCELLQKSWAVPATSTYLSGEPHRLLTVTYDDKPTETVSLPDTLVLDTQDRNAVKRLLIQRGLRGVKDFTVSTTMSSVAREKEDTEDERHGRGGEEKHVS</sequence>
<evidence type="ECO:0007829" key="4">
    <source>
        <dbReference type="PDB" id="9E78"/>
    </source>
</evidence>
<protein>
    <recommendedName>
        <fullName evidence="5">EF-hand domain-containing protein</fullName>
    </recommendedName>
</protein>
<evidence type="ECO:0008006" key="5">
    <source>
        <dbReference type="Google" id="ProtNLM"/>
    </source>
</evidence>
<keyword evidence="3" id="KW-1185">Reference proteome</keyword>
<dbReference type="Gene3D" id="1.10.238.10">
    <property type="entry name" value="EF-hand"/>
    <property type="match status" value="1"/>
</dbReference>
<evidence type="ECO:0000313" key="3">
    <source>
        <dbReference type="Proteomes" id="UP000419144"/>
    </source>
</evidence>
<organism evidence="2 3">
    <name type="scientific">Leishmania tarentolae</name>
    <name type="common">Sauroleishmania tarentolae</name>
    <dbReference type="NCBI Taxonomy" id="5689"/>
    <lineage>
        <taxon>Eukaryota</taxon>
        <taxon>Discoba</taxon>
        <taxon>Euglenozoa</taxon>
        <taxon>Kinetoplastea</taxon>
        <taxon>Metakinetoplastina</taxon>
        <taxon>Trypanosomatida</taxon>
        <taxon>Trypanosomatidae</taxon>
        <taxon>Leishmaniinae</taxon>
        <taxon>Leishmania</taxon>
        <taxon>lizard Leishmania</taxon>
    </lineage>
</organism>
<dbReference type="PANTHER" id="PTHR24274">
    <property type="entry name" value="CILIA- AND FLAGELLA-ASSOCIATED PROTEIN 161"/>
    <property type="match status" value="1"/>
</dbReference>
<dbReference type="EMBL" id="BLBS01000057">
    <property type="protein sequence ID" value="GET93393.1"/>
    <property type="molecule type" value="Genomic_DNA"/>
</dbReference>
<dbReference type="SUPFAM" id="SSF47473">
    <property type="entry name" value="EF-hand"/>
    <property type="match status" value="1"/>
</dbReference>
<dbReference type="AlphaFoldDB" id="A0A640KUS5"/>
<dbReference type="VEuPathDB" id="TriTrypDB:LtaPh_3632000"/>
<name>A0A640KUS5_LEITA</name>